<evidence type="ECO:0000313" key="3">
    <source>
        <dbReference type="Proteomes" id="UP001482620"/>
    </source>
</evidence>
<organism evidence="2 3">
    <name type="scientific">Ilyodon furcidens</name>
    <name type="common">goldbreast splitfin</name>
    <dbReference type="NCBI Taxonomy" id="33524"/>
    <lineage>
        <taxon>Eukaryota</taxon>
        <taxon>Metazoa</taxon>
        <taxon>Chordata</taxon>
        <taxon>Craniata</taxon>
        <taxon>Vertebrata</taxon>
        <taxon>Euteleostomi</taxon>
        <taxon>Actinopterygii</taxon>
        <taxon>Neopterygii</taxon>
        <taxon>Teleostei</taxon>
        <taxon>Neoteleostei</taxon>
        <taxon>Acanthomorphata</taxon>
        <taxon>Ovalentaria</taxon>
        <taxon>Atherinomorphae</taxon>
        <taxon>Cyprinodontiformes</taxon>
        <taxon>Goodeidae</taxon>
        <taxon>Ilyodon</taxon>
    </lineage>
</organism>
<accession>A0ABV0T674</accession>
<evidence type="ECO:0000313" key="2">
    <source>
        <dbReference type="EMBL" id="MEQ2228340.1"/>
    </source>
</evidence>
<name>A0ABV0T674_9TELE</name>
<reference evidence="2 3" key="1">
    <citation type="submission" date="2021-06" db="EMBL/GenBank/DDBJ databases">
        <authorList>
            <person name="Palmer J.M."/>
        </authorList>
    </citation>
    <scope>NUCLEOTIDE SEQUENCE [LARGE SCALE GENOMIC DNA]</scope>
    <source>
        <strain evidence="3">if_2019</strain>
        <tissue evidence="2">Muscle</tissue>
    </source>
</reference>
<keyword evidence="3" id="KW-1185">Reference proteome</keyword>
<gene>
    <name evidence="2" type="ORF">ILYODFUR_007841</name>
</gene>
<protein>
    <submittedName>
        <fullName evidence="2">Uncharacterized protein</fullName>
    </submittedName>
</protein>
<sequence length="76" mass="8591">MLQAPSHHFQFNLCVTEISPHFNLPKEEFGYYQIGPVMNLPRLLTLLQESTDNSSRRSQKVGVASPLRCSLSPVPH</sequence>
<evidence type="ECO:0000256" key="1">
    <source>
        <dbReference type="SAM" id="MobiDB-lite"/>
    </source>
</evidence>
<proteinExistence type="predicted"/>
<dbReference type="EMBL" id="JAHRIQ010023682">
    <property type="protein sequence ID" value="MEQ2228340.1"/>
    <property type="molecule type" value="Genomic_DNA"/>
</dbReference>
<dbReference type="Proteomes" id="UP001482620">
    <property type="component" value="Unassembled WGS sequence"/>
</dbReference>
<feature type="region of interest" description="Disordered" evidence="1">
    <location>
        <begin position="51"/>
        <end position="76"/>
    </location>
</feature>
<comment type="caution">
    <text evidence="2">The sequence shown here is derived from an EMBL/GenBank/DDBJ whole genome shotgun (WGS) entry which is preliminary data.</text>
</comment>